<dbReference type="Gene3D" id="3.90.660.10">
    <property type="match status" value="1"/>
</dbReference>
<dbReference type="PANTHER" id="PTHR10742">
    <property type="entry name" value="FLAVIN MONOAMINE OXIDASE"/>
    <property type="match status" value="1"/>
</dbReference>
<organism evidence="2 3">
    <name type="scientific">Jimgerdemannia flammicorona</name>
    <dbReference type="NCBI Taxonomy" id="994334"/>
    <lineage>
        <taxon>Eukaryota</taxon>
        <taxon>Fungi</taxon>
        <taxon>Fungi incertae sedis</taxon>
        <taxon>Mucoromycota</taxon>
        <taxon>Mucoromycotina</taxon>
        <taxon>Endogonomycetes</taxon>
        <taxon>Endogonales</taxon>
        <taxon>Endogonaceae</taxon>
        <taxon>Jimgerdemannia</taxon>
    </lineage>
</organism>
<sequence>MGAFLTQTLSSHRLIVMVFELVSHGAFRPSKLSRDSPFSRSNSGGIRARSRFYSDTYKELKNIHAKYTESPNTRPSDPRDSLFSAFLLNKAGFDVTIFEAEDHVGGRVKTHYLDKDSSDKWQYCELGAMRLPWQDGNGNDIAEHKLVFMLIEQLNDMNKQDHPDRHIELIDFILSCDDLLTSENLAFNRALTYFNDIRMTNSKAGANPGALGFPEKSLGIMNKMYPPTKSKWTIQELWGMAVQPFVKQLHESFEDGKKHLFKYDGISVRDYLRGDPVKSATDGGMLETFHIPLEEKFISSIETFNSATGLFRLAFTETILDYFTFQASKWKTISGGLSRLPQAFLPYLEEKIKFKSSVQALEEIEGKVKVTYVGVIKDKMFPVLTPENTKEDVFNHVIVTCPLGVVRRWRLPKFNFGKTMAIRTLNYNNSAKIFLQFKQRFWEDRKIKGGASSTDLKIRTVVYPSYGLESDGYSVLLASYTWANDATRWGGSTKEDVIELALRDLEMLHNGDVVRRNYTGNSAVHYWSTDPTAGGGASAVFEPGQFTSWLPDLIEPEYNIHFAGEHTDVHHSWIVGALNSAMYSFKNIMYKEGMEDKYNEIIKPYQDFLADSSK</sequence>
<evidence type="ECO:0000313" key="3">
    <source>
        <dbReference type="Proteomes" id="UP000268093"/>
    </source>
</evidence>
<comment type="caution">
    <text evidence="2">The sequence shown here is derived from an EMBL/GenBank/DDBJ whole genome shotgun (WGS) entry which is preliminary data.</text>
</comment>
<protein>
    <submittedName>
        <fullName evidence="2">Flavin-containing amine oxidoreductase-domain containing protein</fullName>
    </submittedName>
</protein>
<gene>
    <name evidence="2" type="ORF">BC936DRAFT_142774</name>
</gene>
<evidence type="ECO:0000259" key="1">
    <source>
        <dbReference type="Pfam" id="PF01593"/>
    </source>
</evidence>
<dbReference type="InterPro" id="IPR036188">
    <property type="entry name" value="FAD/NAD-bd_sf"/>
</dbReference>
<dbReference type="Proteomes" id="UP000268093">
    <property type="component" value="Unassembled WGS sequence"/>
</dbReference>
<dbReference type="GO" id="GO:0009063">
    <property type="term" value="P:amino acid catabolic process"/>
    <property type="evidence" value="ECO:0007669"/>
    <property type="project" value="TreeGrafter"/>
</dbReference>
<feature type="domain" description="Amine oxidase" evidence="1">
    <location>
        <begin position="84"/>
        <end position="581"/>
    </location>
</feature>
<proteinExistence type="predicted"/>
<dbReference type="SUPFAM" id="SSF54373">
    <property type="entry name" value="FAD-linked reductases, C-terminal domain"/>
    <property type="match status" value="1"/>
</dbReference>
<dbReference type="PANTHER" id="PTHR10742:SF342">
    <property type="entry name" value="AMINE OXIDASE"/>
    <property type="match status" value="1"/>
</dbReference>
<dbReference type="AlphaFoldDB" id="A0A433DES5"/>
<dbReference type="EMBL" id="RBNI01002398">
    <property type="protein sequence ID" value="RUP49328.1"/>
    <property type="molecule type" value="Genomic_DNA"/>
</dbReference>
<dbReference type="SUPFAM" id="SSF51905">
    <property type="entry name" value="FAD/NAD(P)-binding domain"/>
    <property type="match status" value="1"/>
</dbReference>
<dbReference type="GO" id="GO:0001716">
    <property type="term" value="F:L-amino-acid oxidase activity"/>
    <property type="evidence" value="ECO:0007669"/>
    <property type="project" value="TreeGrafter"/>
</dbReference>
<accession>A0A433DES5</accession>
<dbReference type="Pfam" id="PF01593">
    <property type="entry name" value="Amino_oxidase"/>
    <property type="match status" value="1"/>
</dbReference>
<name>A0A433DES5_9FUNG</name>
<keyword evidence="3" id="KW-1185">Reference proteome</keyword>
<dbReference type="Gene3D" id="1.10.10.1620">
    <property type="match status" value="1"/>
</dbReference>
<dbReference type="InterPro" id="IPR002937">
    <property type="entry name" value="Amino_oxidase"/>
</dbReference>
<reference evidence="2 3" key="1">
    <citation type="journal article" date="2018" name="New Phytol.">
        <title>Phylogenomics of Endogonaceae and evolution of mycorrhizas within Mucoromycota.</title>
        <authorList>
            <person name="Chang Y."/>
            <person name="Desiro A."/>
            <person name="Na H."/>
            <person name="Sandor L."/>
            <person name="Lipzen A."/>
            <person name="Clum A."/>
            <person name="Barry K."/>
            <person name="Grigoriev I.V."/>
            <person name="Martin F.M."/>
            <person name="Stajich J.E."/>
            <person name="Smith M.E."/>
            <person name="Bonito G."/>
            <person name="Spatafora J.W."/>
        </authorList>
    </citation>
    <scope>NUCLEOTIDE SEQUENCE [LARGE SCALE GENOMIC DNA]</scope>
    <source>
        <strain evidence="2 3">GMNB39</strain>
    </source>
</reference>
<dbReference type="Gene3D" id="3.50.50.60">
    <property type="entry name" value="FAD/NAD(P)-binding domain"/>
    <property type="match status" value="1"/>
</dbReference>
<dbReference type="InterPro" id="IPR050281">
    <property type="entry name" value="Flavin_monoamine_oxidase"/>
</dbReference>
<evidence type="ECO:0000313" key="2">
    <source>
        <dbReference type="EMBL" id="RUP49328.1"/>
    </source>
</evidence>
<dbReference type="OrthoDB" id="7777654at2759"/>